<dbReference type="EMBL" id="JXTB01000304">
    <property type="protein sequence ID" value="PON46879.1"/>
    <property type="molecule type" value="Genomic_DNA"/>
</dbReference>
<dbReference type="PROSITE" id="PS50873">
    <property type="entry name" value="PEROXIDASE_4"/>
    <property type="match status" value="1"/>
</dbReference>
<dbReference type="SUPFAM" id="SSF48113">
    <property type="entry name" value="Heme-dependent peroxidases"/>
    <property type="match status" value="1"/>
</dbReference>
<proteinExistence type="predicted"/>
<dbReference type="AlphaFoldDB" id="A0A2P5BDL1"/>
<evidence type="ECO:0000313" key="3">
    <source>
        <dbReference type="Proteomes" id="UP000237105"/>
    </source>
</evidence>
<dbReference type="STRING" id="3476.A0A2P5BDL1"/>
<dbReference type="Proteomes" id="UP000237105">
    <property type="component" value="Unassembled WGS sequence"/>
</dbReference>
<name>A0A2P5BDL1_PARAD</name>
<dbReference type="OrthoDB" id="2113341at2759"/>
<keyword evidence="2" id="KW-0575">Peroxidase</keyword>
<dbReference type="InterPro" id="IPR010255">
    <property type="entry name" value="Haem_peroxidase_sf"/>
</dbReference>
<sequence length="61" mass="6932">KGLFTLNIYDVNASTNSTVEFYTDKLQSFLYEFGKAMIKMGNFSPLTGSTGEIRLNCRRKN</sequence>
<dbReference type="GO" id="GO:0006979">
    <property type="term" value="P:response to oxidative stress"/>
    <property type="evidence" value="ECO:0007669"/>
    <property type="project" value="InterPro"/>
</dbReference>
<reference evidence="3" key="1">
    <citation type="submission" date="2016-06" db="EMBL/GenBank/DDBJ databases">
        <title>Parallel loss of symbiosis genes in relatives of nitrogen-fixing non-legume Parasponia.</title>
        <authorList>
            <person name="Van Velzen R."/>
            <person name="Holmer R."/>
            <person name="Bu F."/>
            <person name="Rutten L."/>
            <person name="Van Zeijl A."/>
            <person name="Liu W."/>
            <person name="Santuari L."/>
            <person name="Cao Q."/>
            <person name="Sharma T."/>
            <person name="Shen D."/>
            <person name="Roswanjaya Y."/>
            <person name="Wardhani T."/>
            <person name="Kalhor M.S."/>
            <person name="Jansen J."/>
            <person name="Van den Hoogen J."/>
            <person name="Gungor B."/>
            <person name="Hartog M."/>
            <person name="Hontelez J."/>
            <person name="Verver J."/>
            <person name="Yang W.-C."/>
            <person name="Schijlen E."/>
            <person name="Repin R."/>
            <person name="Schilthuizen M."/>
            <person name="Schranz E."/>
            <person name="Heidstra R."/>
            <person name="Miyata K."/>
            <person name="Fedorova E."/>
            <person name="Kohlen W."/>
            <person name="Bisseling T."/>
            <person name="Smit S."/>
            <person name="Geurts R."/>
        </authorList>
    </citation>
    <scope>NUCLEOTIDE SEQUENCE [LARGE SCALE GENOMIC DNA]</scope>
    <source>
        <strain evidence="3">cv. WU1-14</strain>
    </source>
</reference>
<dbReference type="GO" id="GO:0004601">
    <property type="term" value="F:peroxidase activity"/>
    <property type="evidence" value="ECO:0007669"/>
    <property type="project" value="UniProtKB-KW"/>
</dbReference>
<dbReference type="Gene3D" id="1.10.420.10">
    <property type="entry name" value="Peroxidase, domain 2"/>
    <property type="match status" value="1"/>
</dbReference>
<accession>A0A2P5BDL1</accession>
<evidence type="ECO:0000313" key="2">
    <source>
        <dbReference type="EMBL" id="PON46879.1"/>
    </source>
</evidence>
<keyword evidence="3" id="KW-1185">Reference proteome</keyword>
<dbReference type="InterPro" id="IPR002016">
    <property type="entry name" value="Haem_peroxidase"/>
</dbReference>
<organism evidence="2 3">
    <name type="scientific">Parasponia andersonii</name>
    <name type="common">Sponia andersonii</name>
    <dbReference type="NCBI Taxonomy" id="3476"/>
    <lineage>
        <taxon>Eukaryota</taxon>
        <taxon>Viridiplantae</taxon>
        <taxon>Streptophyta</taxon>
        <taxon>Embryophyta</taxon>
        <taxon>Tracheophyta</taxon>
        <taxon>Spermatophyta</taxon>
        <taxon>Magnoliopsida</taxon>
        <taxon>eudicotyledons</taxon>
        <taxon>Gunneridae</taxon>
        <taxon>Pentapetalae</taxon>
        <taxon>rosids</taxon>
        <taxon>fabids</taxon>
        <taxon>Rosales</taxon>
        <taxon>Cannabaceae</taxon>
        <taxon>Parasponia</taxon>
    </lineage>
</organism>
<feature type="domain" description="Plant heme peroxidase family profile" evidence="1">
    <location>
        <begin position="1"/>
        <end position="61"/>
    </location>
</feature>
<protein>
    <submittedName>
        <fullName evidence="2">Heme peroxidase</fullName>
    </submittedName>
</protein>
<keyword evidence="2" id="KW-0560">Oxidoreductase</keyword>
<dbReference type="GO" id="GO:0020037">
    <property type="term" value="F:heme binding"/>
    <property type="evidence" value="ECO:0007669"/>
    <property type="project" value="InterPro"/>
</dbReference>
<comment type="caution">
    <text evidence="2">The sequence shown here is derived from an EMBL/GenBank/DDBJ whole genome shotgun (WGS) entry which is preliminary data.</text>
</comment>
<gene>
    <name evidence="2" type="ORF">PanWU01x14_248660</name>
</gene>
<feature type="non-terminal residue" evidence="2">
    <location>
        <position position="1"/>
    </location>
</feature>
<evidence type="ECO:0000259" key="1">
    <source>
        <dbReference type="PROSITE" id="PS50873"/>
    </source>
</evidence>
<dbReference type="Gene3D" id="1.10.520.10">
    <property type="match status" value="1"/>
</dbReference>